<dbReference type="OrthoDB" id="286586at2"/>
<keyword evidence="2" id="KW-1185">Reference proteome</keyword>
<protein>
    <submittedName>
        <fullName evidence="1">Uncharacterized protein</fullName>
    </submittedName>
</protein>
<sequence>MATATAIPASARNLLAALAPFGPVVEGEELAFDDDPPAALDAVLRVIHTGVRAQLAGRRWLGCDEATGLAVVLNPAATLPSGVTLLAVEGDATWDRINPAAWCDAPRLFDPAPGPSGRG</sequence>
<name>A0A517Y0V5_9BACT</name>
<evidence type="ECO:0000313" key="1">
    <source>
        <dbReference type="EMBL" id="QDU23383.1"/>
    </source>
</evidence>
<accession>A0A517Y0V5</accession>
<proteinExistence type="predicted"/>
<dbReference type="EMBL" id="CP036273">
    <property type="protein sequence ID" value="QDU23383.1"/>
    <property type="molecule type" value="Genomic_DNA"/>
</dbReference>
<dbReference type="KEGG" id="uli:ETAA1_53820"/>
<dbReference type="RefSeq" id="WP_145243607.1">
    <property type="nucleotide sequence ID" value="NZ_CP036273.1"/>
</dbReference>
<gene>
    <name evidence="1" type="ORF">ETAA1_53820</name>
</gene>
<organism evidence="1 2">
    <name type="scientific">Urbifossiella limnaea</name>
    <dbReference type="NCBI Taxonomy" id="2528023"/>
    <lineage>
        <taxon>Bacteria</taxon>
        <taxon>Pseudomonadati</taxon>
        <taxon>Planctomycetota</taxon>
        <taxon>Planctomycetia</taxon>
        <taxon>Gemmatales</taxon>
        <taxon>Gemmataceae</taxon>
        <taxon>Urbifossiella</taxon>
    </lineage>
</organism>
<dbReference type="AlphaFoldDB" id="A0A517Y0V5"/>
<dbReference type="Proteomes" id="UP000319576">
    <property type="component" value="Chromosome"/>
</dbReference>
<evidence type="ECO:0000313" key="2">
    <source>
        <dbReference type="Proteomes" id="UP000319576"/>
    </source>
</evidence>
<reference evidence="1 2" key="1">
    <citation type="submission" date="2019-02" db="EMBL/GenBank/DDBJ databases">
        <title>Deep-cultivation of Planctomycetes and their phenomic and genomic characterization uncovers novel biology.</title>
        <authorList>
            <person name="Wiegand S."/>
            <person name="Jogler M."/>
            <person name="Boedeker C."/>
            <person name="Pinto D."/>
            <person name="Vollmers J."/>
            <person name="Rivas-Marin E."/>
            <person name="Kohn T."/>
            <person name="Peeters S.H."/>
            <person name="Heuer A."/>
            <person name="Rast P."/>
            <person name="Oberbeckmann S."/>
            <person name="Bunk B."/>
            <person name="Jeske O."/>
            <person name="Meyerdierks A."/>
            <person name="Storesund J.E."/>
            <person name="Kallscheuer N."/>
            <person name="Luecker S."/>
            <person name="Lage O.M."/>
            <person name="Pohl T."/>
            <person name="Merkel B.J."/>
            <person name="Hornburger P."/>
            <person name="Mueller R.-W."/>
            <person name="Bruemmer F."/>
            <person name="Labrenz M."/>
            <person name="Spormann A.M."/>
            <person name="Op den Camp H."/>
            <person name="Overmann J."/>
            <person name="Amann R."/>
            <person name="Jetten M.S.M."/>
            <person name="Mascher T."/>
            <person name="Medema M.H."/>
            <person name="Devos D.P."/>
            <person name="Kaster A.-K."/>
            <person name="Ovreas L."/>
            <person name="Rohde M."/>
            <person name="Galperin M.Y."/>
            <person name="Jogler C."/>
        </authorList>
    </citation>
    <scope>NUCLEOTIDE SEQUENCE [LARGE SCALE GENOMIC DNA]</scope>
    <source>
        <strain evidence="1 2">ETA_A1</strain>
    </source>
</reference>